<dbReference type="SUPFAM" id="SSF55729">
    <property type="entry name" value="Acyl-CoA N-acyltransferases (Nat)"/>
    <property type="match status" value="1"/>
</dbReference>
<dbReference type="Gene3D" id="3.40.630.30">
    <property type="match status" value="1"/>
</dbReference>
<dbReference type="InterPro" id="IPR016181">
    <property type="entry name" value="Acyl_CoA_acyltransferase"/>
</dbReference>
<organism evidence="2 3">
    <name type="scientific">Algoriphagus limi</name>
    <dbReference type="NCBI Taxonomy" id="2975273"/>
    <lineage>
        <taxon>Bacteria</taxon>
        <taxon>Pseudomonadati</taxon>
        <taxon>Bacteroidota</taxon>
        <taxon>Cytophagia</taxon>
        <taxon>Cytophagales</taxon>
        <taxon>Cyclobacteriaceae</taxon>
        <taxon>Algoriphagus</taxon>
    </lineage>
</organism>
<proteinExistence type="predicted"/>
<evidence type="ECO:0000313" key="2">
    <source>
        <dbReference type="EMBL" id="MCS5489037.1"/>
    </source>
</evidence>
<evidence type="ECO:0000313" key="3">
    <source>
        <dbReference type="Proteomes" id="UP001206788"/>
    </source>
</evidence>
<keyword evidence="3" id="KW-1185">Reference proteome</keyword>
<accession>A0ABT2G507</accession>
<sequence length="307" mass="35516">MLFRKGTEADIPQIIQLLKESLGESLMPKSEAFWKWKHEQNPFGKSPILVAEDEGKLTGIRTFLRWEFQDKNQTILSGRAVDTAIHPAYQGKGFFTQLTLKLLEELQNEGVQFIFNTPNEKSLPGYLKMGWETWGKLPLKIKLKVPQKSKESLPASDWFQIDSLIKKIENEYPILPGIQTKIVPGYLHWRYSTCPITNYHYLSDEETFLLVYRLKDGKKGKELRVTNLFTFPNFKKQELQKQFKELSKKSGAVWISFSGLTYDSKILNLGSVPILTQGPLVTLRKLQDGLDPRFLDWKWSLGDLELF</sequence>
<comment type="caution">
    <text evidence="2">The sequence shown here is derived from an EMBL/GenBank/DDBJ whole genome shotgun (WGS) entry which is preliminary data.</text>
</comment>
<dbReference type="RefSeq" id="WP_259412714.1">
    <property type="nucleotide sequence ID" value="NZ_JANWGH010000001.1"/>
</dbReference>
<gene>
    <name evidence="2" type="ORF">NY014_01265</name>
</gene>
<feature type="domain" description="N-acetyltransferase" evidence="1">
    <location>
        <begin position="1"/>
        <end position="148"/>
    </location>
</feature>
<dbReference type="EMBL" id="JANWGH010000001">
    <property type="protein sequence ID" value="MCS5489037.1"/>
    <property type="molecule type" value="Genomic_DNA"/>
</dbReference>
<dbReference type="CDD" id="cd04301">
    <property type="entry name" value="NAT_SF"/>
    <property type="match status" value="1"/>
</dbReference>
<evidence type="ECO:0000259" key="1">
    <source>
        <dbReference type="PROSITE" id="PS51186"/>
    </source>
</evidence>
<dbReference type="Pfam" id="PF13527">
    <property type="entry name" value="Acetyltransf_9"/>
    <property type="match status" value="1"/>
</dbReference>
<name>A0ABT2G507_9BACT</name>
<protein>
    <submittedName>
        <fullName evidence="2">GNAT family N-acetyltransferase</fullName>
    </submittedName>
</protein>
<dbReference type="PROSITE" id="PS51186">
    <property type="entry name" value="GNAT"/>
    <property type="match status" value="1"/>
</dbReference>
<dbReference type="Proteomes" id="UP001206788">
    <property type="component" value="Unassembled WGS sequence"/>
</dbReference>
<dbReference type="InterPro" id="IPR000182">
    <property type="entry name" value="GNAT_dom"/>
</dbReference>
<reference evidence="2 3" key="1">
    <citation type="submission" date="2022-08" db="EMBL/GenBank/DDBJ databases">
        <title>Algoriphagus sp. CAU 1643 isolated from mud.</title>
        <authorList>
            <person name="Kim W."/>
        </authorList>
    </citation>
    <scope>NUCLEOTIDE SEQUENCE [LARGE SCALE GENOMIC DNA]</scope>
    <source>
        <strain evidence="2 3">CAU 1643</strain>
    </source>
</reference>